<dbReference type="WBParaSite" id="scf7180000419497.g3834">
    <property type="protein sequence ID" value="scf7180000419497.g3834"/>
    <property type="gene ID" value="scf7180000419497.g3834"/>
</dbReference>
<sequence>MILDDYIKDYTGFKEAYNHRTSIYVRNADYLEAKKEENTNLVYNLIELFNEYNGTPEEFYNLELNEKYSEDTKKMITKNVEEFIENYIDGQLNVVVDRLRKN</sequence>
<dbReference type="AlphaFoldDB" id="A0A915NNU3"/>
<keyword evidence="1" id="KW-1185">Reference proteome</keyword>
<proteinExistence type="predicted"/>
<accession>A0A915NNU3</accession>
<organism evidence="1 2">
    <name type="scientific">Meloidogyne floridensis</name>
    <dbReference type="NCBI Taxonomy" id="298350"/>
    <lineage>
        <taxon>Eukaryota</taxon>
        <taxon>Metazoa</taxon>
        <taxon>Ecdysozoa</taxon>
        <taxon>Nematoda</taxon>
        <taxon>Chromadorea</taxon>
        <taxon>Rhabditida</taxon>
        <taxon>Tylenchina</taxon>
        <taxon>Tylenchomorpha</taxon>
        <taxon>Tylenchoidea</taxon>
        <taxon>Meloidogynidae</taxon>
        <taxon>Meloidogyninae</taxon>
        <taxon>Meloidogyne</taxon>
    </lineage>
</organism>
<name>A0A915NNU3_9BILA</name>
<reference evidence="2" key="1">
    <citation type="submission" date="2022-11" db="UniProtKB">
        <authorList>
            <consortium name="WormBaseParasite"/>
        </authorList>
    </citation>
    <scope>IDENTIFICATION</scope>
</reference>
<dbReference type="Proteomes" id="UP000887560">
    <property type="component" value="Unplaced"/>
</dbReference>
<evidence type="ECO:0000313" key="1">
    <source>
        <dbReference type="Proteomes" id="UP000887560"/>
    </source>
</evidence>
<evidence type="ECO:0000313" key="2">
    <source>
        <dbReference type="WBParaSite" id="scf7180000419497.g3834"/>
    </source>
</evidence>
<protein>
    <submittedName>
        <fullName evidence="2">Uncharacterized protein</fullName>
    </submittedName>
</protein>